<dbReference type="Proteomes" id="UP000294650">
    <property type="component" value="Unassembled WGS sequence"/>
</dbReference>
<dbReference type="EMBL" id="SMAN01000028">
    <property type="protein sequence ID" value="TCT17560.1"/>
    <property type="molecule type" value="Genomic_DNA"/>
</dbReference>
<reference evidence="1 2" key="1">
    <citation type="submission" date="2019-03" db="EMBL/GenBank/DDBJ databases">
        <title>Genomic Encyclopedia of Type Strains, Phase IV (KMG-IV): sequencing the most valuable type-strain genomes for metagenomic binning, comparative biology and taxonomic classification.</title>
        <authorList>
            <person name="Goeker M."/>
        </authorList>
    </citation>
    <scope>NUCLEOTIDE SEQUENCE [LARGE SCALE GENOMIC DNA]</scope>
    <source>
        <strain evidence="1 2">DSM 25894</strain>
    </source>
</reference>
<keyword evidence="2" id="KW-1185">Reference proteome</keyword>
<organism evidence="1 2">
    <name type="scientific">Melghiribacillus thermohalophilus</name>
    <dbReference type="NCBI Taxonomy" id="1324956"/>
    <lineage>
        <taxon>Bacteria</taxon>
        <taxon>Bacillati</taxon>
        <taxon>Bacillota</taxon>
        <taxon>Bacilli</taxon>
        <taxon>Bacillales</taxon>
        <taxon>Bacillaceae</taxon>
        <taxon>Melghiribacillus</taxon>
    </lineage>
</organism>
<comment type="caution">
    <text evidence="1">The sequence shown here is derived from an EMBL/GenBank/DDBJ whole genome shotgun (WGS) entry which is preliminary data.</text>
</comment>
<dbReference type="AlphaFoldDB" id="A0A4R3MQY5"/>
<sequence length="154" mass="16590">MVENLIKLTKEQHPEILEIVDVQVDESLVYGLVKKDEGKEATVVVYKVNNKNAEKHTAVTAYWKDNVAVLDIEENGSSRTVKTDYTKTTSDVTVQASFCENAINALCGFGGVAACNAACRAIPIIGVLLGFTVCRNLCASIVGDGCNAAKEQFC</sequence>
<dbReference type="RefSeq" id="WP_132372945.1">
    <property type="nucleotide sequence ID" value="NZ_SMAN01000028.1"/>
</dbReference>
<proteinExistence type="predicted"/>
<evidence type="ECO:0000313" key="2">
    <source>
        <dbReference type="Proteomes" id="UP000294650"/>
    </source>
</evidence>
<dbReference type="OrthoDB" id="2969553at2"/>
<evidence type="ECO:0000313" key="1">
    <source>
        <dbReference type="EMBL" id="TCT17560.1"/>
    </source>
</evidence>
<name>A0A4R3MQY5_9BACI</name>
<protein>
    <submittedName>
        <fullName evidence="1">Putative immunity protein/bacteriocin</fullName>
    </submittedName>
</protein>
<gene>
    <name evidence="1" type="ORF">EDD68_1288</name>
</gene>
<accession>A0A4R3MQY5</accession>